<evidence type="ECO:0000256" key="8">
    <source>
        <dbReference type="SAM" id="MobiDB-lite"/>
    </source>
</evidence>
<sequence>MRVRSASNLAAALALLATRPAQQPRKTEGRNCSPDSRFPIPDSRFPIPDSRFPIPDSRFPIPDSPIPNPPPSYNVAMQIGPYSIDPKVILAPMAGVTDKPFRLLCKRLGAGLAVSEMTISDPRFWGTRKSLHRMDHAGEPDPVSVQIAGTEPQQLAEAARYNVDHGAQLIDINMGCPAKKVCNAWAGSALMRDEDLVARILSAVVQAVDVPVTLKIRTGWDCDHRNGPTIARIAQDCGIAALAVHGRTRDQHYTGTAEYATIAQIKAALQIPVIANGDIDSPQKAAQVLRETGVDAVMIGRAAQGRPWIFGEVAHYLSTGELLPPPSLAFVRDTLLGHLEALHAFYGQPQGVRIARKHLAGTPRITRRAPTSVRWSIAPKRRKRSWN</sequence>
<dbReference type="EC" id="1.3.1.-" evidence="7"/>
<dbReference type="InterPro" id="IPR004652">
    <property type="entry name" value="DusB-like"/>
</dbReference>
<feature type="region of interest" description="Disordered" evidence="8">
    <location>
        <begin position="17"/>
        <end position="47"/>
    </location>
</feature>
<feature type="binding site" evidence="7">
    <location>
        <position position="215"/>
    </location>
    <ligand>
        <name>FMN</name>
        <dbReference type="ChEBI" id="CHEBI:58210"/>
    </ligand>
</feature>
<evidence type="ECO:0000313" key="10">
    <source>
        <dbReference type="EMBL" id="GAE52933.1"/>
    </source>
</evidence>
<dbReference type="GO" id="GO:0050660">
    <property type="term" value="F:flavin adenine dinucleotide binding"/>
    <property type="evidence" value="ECO:0007669"/>
    <property type="project" value="InterPro"/>
</dbReference>
<keyword evidence="7" id="KW-0820">tRNA-binding</keyword>
<keyword evidence="7" id="KW-0694">RNA-binding</keyword>
<evidence type="ECO:0000256" key="7">
    <source>
        <dbReference type="HAMAP-Rule" id="MF_02042"/>
    </source>
</evidence>
<dbReference type="InterPro" id="IPR018517">
    <property type="entry name" value="tRNA_hU_synthase_CS"/>
</dbReference>
<comment type="caution">
    <text evidence="10">The sequence shown here is derived from an EMBL/GenBank/DDBJ whole genome shotgun (WGS) entry which is preliminary data.</text>
</comment>
<evidence type="ECO:0000313" key="11">
    <source>
        <dbReference type="Proteomes" id="UP000019143"/>
    </source>
</evidence>
<keyword evidence="2 7" id="KW-0285">Flavoprotein</keyword>
<dbReference type="GO" id="GO:0017150">
    <property type="term" value="F:tRNA dihydrouridine synthase activity"/>
    <property type="evidence" value="ECO:0007669"/>
    <property type="project" value="UniProtKB-UniRule"/>
</dbReference>
<comment type="catalytic activity">
    <reaction evidence="7">
        <text>a 5,6-dihydrouridine in tRNA + NADP(+) = a uridine in tRNA + NADPH + H(+)</text>
        <dbReference type="Rhea" id="RHEA:23624"/>
        <dbReference type="Rhea" id="RHEA-COMP:13339"/>
        <dbReference type="Rhea" id="RHEA-COMP:13887"/>
        <dbReference type="ChEBI" id="CHEBI:15378"/>
        <dbReference type="ChEBI" id="CHEBI:57783"/>
        <dbReference type="ChEBI" id="CHEBI:58349"/>
        <dbReference type="ChEBI" id="CHEBI:65315"/>
        <dbReference type="ChEBI" id="CHEBI:74443"/>
    </reaction>
</comment>
<dbReference type="Gene3D" id="3.20.20.70">
    <property type="entry name" value="Aldolase class I"/>
    <property type="match status" value="1"/>
</dbReference>
<dbReference type="Pfam" id="PF01207">
    <property type="entry name" value="Dus"/>
    <property type="match status" value="1"/>
</dbReference>
<proteinExistence type="inferred from homology"/>
<dbReference type="InterPro" id="IPR013785">
    <property type="entry name" value="Aldolase_TIM"/>
</dbReference>
<dbReference type="AlphaFoldDB" id="W4S9U9"/>
<dbReference type="GO" id="GO:0000049">
    <property type="term" value="F:tRNA binding"/>
    <property type="evidence" value="ECO:0007669"/>
    <property type="project" value="UniProtKB-UniRule"/>
</dbReference>
<feature type="binding site" evidence="7">
    <location>
        <begin position="276"/>
        <end position="278"/>
    </location>
    <ligand>
        <name>FMN</name>
        <dbReference type="ChEBI" id="CHEBI:58210"/>
    </ligand>
</feature>
<protein>
    <recommendedName>
        <fullName evidence="7">tRNA-dihydrouridine synthase B</fullName>
        <ecNumber evidence="7">1.3.1.-</ecNumber>
    </recommendedName>
</protein>
<evidence type="ECO:0000256" key="4">
    <source>
        <dbReference type="ARBA" id="ARBA00022694"/>
    </source>
</evidence>
<dbReference type="SUPFAM" id="SSF51395">
    <property type="entry name" value="FMN-linked oxidoreductases"/>
    <property type="match status" value="1"/>
</dbReference>
<reference evidence="10 11" key="1">
    <citation type="submission" date="2014-01" db="EMBL/GenBank/DDBJ databases">
        <title>Genome sequence and analysis of Xanthomonas arboricola pv. pruni.</title>
        <authorList>
            <person name="Fujikawa T."/>
            <person name="Nakazono-Nagaoka E."/>
        </authorList>
    </citation>
    <scope>NUCLEOTIDE SEQUENCE [LARGE SCALE GENOMIC DNA]</scope>
    <source>
        <strain evidence="11">MAFF 311562</strain>
    </source>
</reference>
<gene>
    <name evidence="7" type="primary">dusB</name>
    <name evidence="10" type="ORF">XPU_4465</name>
</gene>
<evidence type="ECO:0000256" key="1">
    <source>
        <dbReference type="ARBA" id="ARBA00001917"/>
    </source>
</evidence>
<dbReference type="EMBL" id="BAVB01000389">
    <property type="protein sequence ID" value="GAE52933.1"/>
    <property type="molecule type" value="Genomic_DNA"/>
</dbReference>
<dbReference type="InterPro" id="IPR035587">
    <property type="entry name" value="DUS-like_FMN-bd"/>
</dbReference>
<comment type="function">
    <text evidence="7">Catalyzes the synthesis of 5,6-dihydrouridine (D), a modified base found in the D-loop of most tRNAs, via the reduction of the C5-C6 double bond in target uridines.</text>
</comment>
<evidence type="ECO:0000256" key="2">
    <source>
        <dbReference type="ARBA" id="ARBA00022630"/>
    </source>
</evidence>
<keyword evidence="6 7" id="KW-0560">Oxidoreductase</keyword>
<accession>W4S9U9</accession>
<keyword evidence="5 7" id="KW-0521">NADP</keyword>
<dbReference type="PANTHER" id="PTHR45846">
    <property type="entry name" value="TRNA-DIHYDROURIDINE(47) SYNTHASE [NAD(P)(+)]-LIKE"/>
    <property type="match status" value="1"/>
</dbReference>
<feature type="active site" description="Proton donor" evidence="7">
    <location>
        <position position="176"/>
    </location>
</feature>
<evidence type="ECO:0000259" key="9">
    <source>
        <dbReference type="Pfam" id="PF01207"/>
    </source>
</evidence>
<organism evidence="10 11">
    <name type="scientific">Xanthomonas arboricola pv. pruni str. MAFF 311562</name>
    <dbReference type="NCBI Taxonomy" id="1414836"/>
    <lineage>
        <taxon>Bacteria</taxon>
        <taxon>Pseudomonadati</taxon>
        <taxon>Pseudomonadota</taxon>
        <taxon>Gammaproteobacteria</taxon>
        <taxon>Lysobacterales</taxon>
        <taxon>Lysobacteraceae</taxon>
        <taxon>Xanthomonas</taxon>
    </lineage>
</organism>
<evidence type="ECO:0000256" key="6">
    <source>
        <dbReference type="ARBA" id="ARBA00023002"/>
    </source>
</evidence>
<dbReference type="HAMAP" id="MF_02042">
    <property type="entry name" value="DusB_subfam"/>
    <property type="match status" value="1"/>
</dbReference>
<keyword evidence="3 7" id="KW-0288">FMN</keyword>
<keyword evidence="4 7" id="KW-0819">tRNA processing</keyword>
<dbReference type="PROSITE" id="PS01136">
    <property type="entry name" value="UPF0034"/>
    <property type="match status" value="1"/>
</dbReference>
<feature type="binding site" evidence="7">
    <location>
        <begin position="300"/>
        <end position="301"/>
    </location>
    <ligand>
        <name>FMN</name>
        <dbReference type="ChEBI" id="CHEBI:58210"/>
    </ligand>
</feature>
<dbReference type="Proteomes" id="UP000019143">
    <property type="component" value="Unassembled WGS sequence"/>
</dbReference>
<dbReference type="PANTHER" id="PTHR45846:SF1">
    <property type="entry name" value="TRNA-DIHYDROURIDINE(47) SYNTHASE [NAD(P)(+)]-LIKE"/>
    <property type="match status" value="1"/>
</dbReference>
<evidence type="ECO:0000256" key="5">
    <source>
        <dbReference type="ARBA" id="ARBA00022857"/>
    </source>
</evidence>
<feature type="binding site" evidence="7">
    <location>
        <begin position="92"/>
        <end position="94"/>
    </location>
    <ligand>
        <name>FMN</name>
        <dbReference type="ChEBI" id="CHEBI:58210"/>
    </ligand>
</feature>
<evidence type="ECO:0000256" key="3">
    <source>
        <dbReference type="ARBA" id="ARBA00022643"/>
    </source>
</evidence>
<comment type="catalytic activity">
    <reaction evidence="7">
        <text>a 5,6-dihydrouridine in tRNA + NAD(+) = a uridine in tRNA + NADH + H(+)</text>
        <dbReference type="Rhea" id="RHEA:54452"/>
        <dbReference type="Rhea" id="RHEA-COMP:13339"/>
        <dbReference type="Rhea" id="RHEA-COMP:13887"/>
        <dbReference type="ChEBI" id="CHEBI:15378"/>
        <dbReference type="ChEBI" id="CHEBI:57540"/>
        <dbReference type="ChEBI" id="CHEBI:57945"/>
        <dbReference type="ChEBI" id="CHEBI:65315"/>
        <dbReference type="ChEBI" id="CHEBI:74443"/>
    </reaction>
</comment>
<dbReference type="CDD" id="cd02801">
    <property type="entry name" value="DUS_like_FMN"/>
    <property type="match status" value="1"/>
</dbReference>
<feature type="binding site" evidence="7">
    <location>
        <position position="146"/>
    </location>
    <ligand>
        <name>FMN</name>
        <dbReference type="ChEBI" id="CHEBI:58210"/>
    </ligand>
</feature>
<comment type="similarity">
    <text evidence="7">Belongs to the Dus family. DusB subfamily.</text>
</comment>
<dbReference type="InterPro" id="IPR032887">
    <property type="entry name" value="DusB"/>
</dbReference>
<dbReference type="GO" id="GO:0010181">
    <property type="term" value="F:FMN binding"/>
    <property type="evidence" value="ECO:0007669"/>
    <property type="project" value="UniProtKB-UniRule"/>
</dbReference>
<dbReference type="NCBIfam" id="TIGR00737">
    <property type="entry name" value="nifR3_yhdG"/>
    <property type="match status" value="1"/>
</dbReference>
<name>W4S9U9_9XANT</name>
<feature type="domain" description="DUS-like FMN-binding" evidence="9">
    <location>
        <begin position="89"/>
        <end position="361"/>
    </location>
</feature>
<comment type="cofactor">
    <cofactor evidence="1 7">
        <name>FMN</name>
        <dbReference type="ChEBI" id="CHEBI:58210"/>
    </cofactor>
</comment>